<reference evidence="2" key="1">
    <citation type="submission" date="2020-10" db="EMBL/GenBank/DDBJ databases">
        <title>Sequencing the genomes of 1000 actinobacteria strains.</title>
        <authorList>
            <person name="Klenk H.-P."/>
        </authorList>
    </citation>
    <scope>NUCLEOTIDE SEQUENCE</scope>
    <source>
        <strain evidence="2">DSM 46832</strain>
    </source>
</reference>
<dbReference type="Pfam" id="PF02900">
    <property type="entry name" value="LigB"/>
    <property type="match status" value="1"/>
</dbReference>
<comment type="caution">
    <text evidence="2">The sequence shown here is derived from an EMBL/GenBank/DDBJ whole genome shotgun (WGS) entry which is preliminary data.</text>
</comment>
<dbReference type="InterPro" id="IPR034938">
    <property type="entry name" value="3MGA_Dioxygenase"/>
</dbReference>
<evidence type="ECO:0000313" key="3">
    <source>
        <dbReference type="Proteomes" id="UP000649753"/>
    </source>
</evidence>
<dbReference type="Proteomes" id="UP000649753">
    <property type="component" value="Unassembled WGS sequence"/>
</dbReference>
<dbReference type="GO" id="GO:0008198">
    <property type="term" value="F:ferrous iron binding"/>
    <property type="evidence" value="ECO:0007669"/>
    <property type="project" value="InterPro"/>
</dbReference>
<sequence>MAEIVVGIGTSHGPLLNTPPKQWGQRAAADRRNPALAYRGEDYTFDQLSELRDDFTAENEPEVRRQRHQRCREAIDALGDVVRDARPDVLVVVSSDHKETFTDELLPQFAFYYGATMRHEPFKPADLAAMPPGLAIAEVANVPTESTIRQCHPELAVHLIRATSEQGFDPSASKELPAGKYGDHGIPHGWGFVYQNILGGSGDIPFVPLFVNTFWEPNPPSAARCWDFGLALGRAIASFPGDLRVGLAASGGLSHFVIDEELDRSFLDALLSDDGDHLRGLSPALLRSGTSELRNWIVVAGALRGSGLTPRLVDYQPCYRSAAGTGNAMGFVAWESDTSAGRPA</sequence>
<gene>
    <name evidence="2" type="ORF">H4W31_000112</name>
</gene>
<name>A0A927LYX7_9ACTN</name>
<dbReference type="EMBL" id="JADBEB010000001">
    <property type="protein sequence ID" value="MBE1484474.1"/>
    <property type="molecule type" value="Genomic_DNA"/>
</dbReference>
<dbReference type="AlphaFoldDB" id="A0A927LYX7"/>
<accession>A0A927LYX7</accession>
<dbReference type="InterPro" id="IPR004183">
    <property type="entry name" value="Xdiol_dOase_suB"/>
</dbReference>
<proteinExistence type="predicted"/>
<feature type="domain" description="Extradiol ring-cleavage dioxygenase class III enzyme subunit B" evidence="1">
    <location>
        <begin position="61"/>
        <end position="306"/>
    </location>
</feature>
<evidence type="ECO:0000313" key="2">
    <source>
        <dbReference type="EMBL" id="MBE1484474.1"/>
    </source>
</evidence>
<dbReference type="SUPFAM" id="SSF53213">
    <property type="entry name" value="LigB-like"/>
    <property type="match status" value="1"/>
</dbReference>
<dbReference type="Gene3D" id="3.40.830.10">
    <property type="entry name" value="LigB-like"/>
    <property type="match status" value="1"/>
</dbReference>
<dbReference type="RefSeq" id="WP_192764831.1">
    <property type="nucleotide sequence ID" value="NZ_JADBEB010000001.1"/>
</dbReference>
<evidence type="ECO:0000259" key="1">
    <source>
        <dbReference type="Pfam" id="PF02900"/>
    </source>
</evidence>
<dbReference type="CDD" id="cd07366">
    <property type="entry name" value="3MGA_Dioxygenase"/>
    <property type="match status" value="1"/>
</dbReference>
<organism evidence="2 3">
    <name type="scientific">Plantactinospora soyae</name>
    <dbReference type="NCBI Taxonomy" id="1544732"/>
    <lineage>
        <taxon>Bacteria</taxon>
        <taxon>Bacillati</taxon>
        <taxon>Actinomycetota</taxon>
        <taxon>Actinomycetes</taxon>
        <taxon>Micromonosporales</taxon>
        <taxon>Micromonosporaceae</taxon>
        <taxon>Plantactinospora</taxon>
    </lineage>
</organism>
<protein>
    <recommendedName>
        <fullName evidence="1">Extradiol ring-cleavage dioxygenase class III enzyme subunit B domain-containing protein</fullName>
    </recommendedName>
</protein>
<dbReference type="GO" id="GO:0016702">
    <property type="term" value="F:oxidoreductase activity, acting on single donors with incorporation of molecular oxygen, incorporation of two atoms of oxygen"/>
    <property type="evidence" value="ECO:0007669"/>
    <property type="project" value="UniProtKB-ARBA"/>
</dbReference>
<keyword evidence="3" id="KW-1185">Reference proteome</keyword>